<dbReference type="InterPro" id="IPR003661">
    <property type="entry name" value="HisK_dim/P_dom"/>
</dbReference>
<dbReference type="Pfam" id="PF02518">
    <property type="entry name" value="HATPase_c"/>
    <property type="match status" value="1"/>
</dbReference>
<dbReference type="Gene3D" id="3.30.565.10">
    <property type="entry name" value="Histidine kinase-like ATPase, C-terminal domain"/>
    <property type="match status" value="1"/>
</dbReference>
<dbReference type="SMART" id="SM00388">
    <property type="entry name" value="HisKA"/>
    <property type="match status" value="1"/>
</dbReference>
<keyword evidence="6" id="KW-0902">Two-component regulatory system</keyword>
<dbReference type="PANTHER" id="PTHR45453">
    <property type="entry name" value="PHOSPHATE REGULON SENSOR PROTEIN PHOR"/>
    <property type="match status" value="1"/>
</dbReference>
<feature type="domain" description="Histidine kinase" evidence="8">
    <location>
        <begin position="220"/>
        <end position="421"/>
    </location>
</feature>
<dbReference type="GO" id="GO:0000155">
    <property type="term" value="F:phosphorelay sensor kinase activity"/>
    <property type="evidence" value="ECO:0007669"/>
    <property type="project" value="InterPro"/>
</dbReference>
<dbReference type="InterPro" id="IPR003594">
    <property type="entry name" value="HATPase_dom"/>
</dbReference>
<proteinExistence type="predicted"/>
<dbReference type="Gene3D" id="1.10.287.130">
    <property type="match status" value="1"/>
</dbReference>
<evidence type="ECO:0000256" key="1">
    <source>
        <dbReference type="ARBA" id="ARBA00000085"/>
    </source>
</evidence>
<dbReference type="EMBL" id="WHPF01000005">
    <property type="protein sequence ID" value="NNV55469.1"/>
    <property type="molecule type" value="Genomic_DNA"/>
</dbReference>
<dbReference type="SMART" id="SM00387">
    <property type="entry name" value="HATPase_c"/>
    <property type="match status" value="1"/>
</dbReference>
<name>A0A8J8FFL8_9BACT</name>
<dbReference type="PANTHER" id="PTHR45453:SF1">
    <property type="entry name" value="PHOSPHATE REGULON SENSOR PROTEIN PHOR"/>
    <property type="match status" value="1"/>
</dbReference>
<evidence type="ECO:0000256" key="4">
    <source>
        <dbReference type="ARBA" id="ARBA00022679"/>
    </source>
</evidence>
<protein>
    <recommendedName>
        <fullName evidence="2">histidine kinase</fullName>
        <ecNumber evidence="2">2.7.13.3</ecNumber>
    </recommendedName>
</protein>
<evidence type="ECO:0000256" key="7">
    <source>
        <dbReference type="SAM" id="Phobius"/>
    </source>
</evidence>
<dbReference type="GO" id="GO:0016036">
    <property type="term" value="P:cellular response to phosphate starvation"/>
    <property type="evidence" value="ECO:0007669"/>
    <property type="project" value="TreeGrafter"/>
</dbReference>
<comment type="caution">
    <text evidence="9">The sequence shown here is derived from an EMBL/GenBank/DDBJ whole genome shotgun (WGS) entry which is preliminary data.</text>
</comment>
<dbReference type="InterPro" id="IPR005467">
    <property type="entry name" value="His_kinase_dom"/>
</dbReference>
<evidence type="ECO:0000313" key="10">
    <source>
        <dbReference type="Proteomes" id="UP000598971"/>
    </source>
</evidence>
<keyword evidence="10" id="KW-1185">Reference proteome</keyword>
<dbReference type="GO" id="GO:0004721">
    <property type="term" value="F:phosphoprotein phosphatase activity"/>
    <property type="evidence" value="ECO:0007669"/>
    <property type="project" value="TreeGrafter"/>
</dbReference>
<evidence type="ECO:0000313" key="9">
    <source>
        <dbReference type="EMBL" id="NNV55469.1"/>
    </source>
</evidence>
<evidence type="ECO:0000259" key="8">
    <source>
        <dbReference type="PROSITE" id="PS50109"/>
    </source>
</evidence>
<dbReference type="CDD" id="cd00082">
    <property type="entry name" value="HisKA"/>
    <property type="match status" value="1"/>
</dbReference>
<evidence type="ECO:0000256" key="6">
    <source>
        <dbReference type="ARBA" id="ARBA00023012"/>
    </source>
</evidence>
<comment type="catalytic activity">
    <reaction evidence="1">
        <text>ATP + protein L-histidine = ADP + protein N-phospho-L-histidine.</text>
        <dbReference type="EC" id="2.7.13.3"/>
    </reaction>
</comment>
<dbReference type="Proteomes" id="UP000598971">
    <property type="component" value="Unassembled WGS sequence"/>
</dbReference>
<keyword evidence="7" id="KW-1133">Transmembrane helix</keyword>
<dbReference type="InterPro" id="IPR036097">
    <property type="entry name" value="HisK_dim/P_sf"/>
</dbReference>
<dbReference type="SUPFAM" id="SSF47384">
    <property type="entry name" value="Homodimeric domain of signal transducing histidine kinase"/>
    <property type="match status" value="1"/>
</dbReference>
<feature type="transmembrane region" description="Helical" evidence="7">
    <location>
        <begin position="12"/>
        <end position="31"/>
    </location>
</feature>
<evidence type="ECO:0000256" key="5">
    <source>
        <dbReference type="ARBA" id="ARBA00022777"/>
    </source>
</evidence>
<dbReference type="RefSeq" id="WP_171607394.1">
    <property type="nucleotide sequence ID" value="NZ_WHPF01000005.1"/>
</dbReference>
<accession>A0A8J8FFL8</accession>
<dbReference type="AlphaFoldDB" id="A0A8J8FFL8"/>
<dbReference type="GO" id="GO:0005886">
    <property type="term" value="C:plasma membrane"/>
    <property type="evidence" value="ECO:0007669"/>
    <property type="project" value="TreeGrafter"/>
</dbReference>
<keyword evidence="3" id="KW-0597">Phosphoprotein</keyword>
<keyword evidence="5 9" id="KW-0418">Kinase</keyword>
<keyword evidence="4" id="KW-0808">Transferase</keyword>
<gene>
    <name evidence="9" type="ORF">GD597_08375</name>
</gene>
<sequence>MNKKLLHKTSRAYLIYSVLILIISAPIFYYSTERLYIKEADDTLLLHKKEFLNYSASTLKYEDISVWNRFNRNAKIESVKQVTNDTLFFSSYYDTLDAEIEPYRELNFPISIQGKPYTYSERINLVETEDLLKNIAILFFAIISILLFGLFFITKKLSLNLWKPFYKTLQQIESFEIDKTKQSDFVETDVEEFSRLNTSIQKLIERNTVIYKSQKEFIENAAHELQTPLAVFQAKIDTLIQRSDVTQEQSEILVSLNENVSRLNRLNKNLLLLSKMENDSYSDKQTISLSNYIQKNLDFFTEQAKAKSLIIKMELQKDFEIKSNPVLAEVLISNLFLNAIKHNIEGGQISIAMQENKLVFSNRGQPSPLNTDKLFKRFSKSNPSEQGTGLGLSIVNKIADINNWTVAYNYENNLHSFSILF</sequence>
<dbReference type="EC" id="2.7.13.3" evidence="2"/>
<dbReference type="SUPFAM" id="SSF55874">
    <property type="entry name" value="ATPase domain of HSP90 chaperone/DNA topoisomerase II/histidine kinase"/>
    <property type="match status" value="1"/>
</dbReference>
<dbReference type="InterPro" id="IPR050351">
    <property type="entry name" value="BphY/WalK/GraS-like"/>
</dbReference>
<feature type="transmembrane region" description="Helical" evidence="7">
    <location>
        <begin position="135"/>
        <end position="153"/>
    </location>
</feature>
<keyword evidence="7" id="KW-0812">Transmembrane</keyword>
<keyword evidence="7" id="KW-0472">Membrane</keyword>
<dbReference type="PROSITE" id="PS50109">
    <property type="entry name" value="HIS_KIN"/>
    <property type="match status" value="1"/>
</dbReference>
<evidence type="ECO:0000256" key="2">
    <source>
        <dbReference type="ARBA" id="ARBA00012438"/>
    </source>
</evidence>
<reference evidence="9" key="1">
    <citation type="submission" date="2019-10" db="EMBL/GenBank/DDBJ databases">
        <title>Draft genome sequence of Panacibacter sp. KCS-6.</title>
        <authorList>
            <person name="Yim K.J."/>
        </authorList>
    </citation>
    <scope>NUCLEOTIDE SEQUENCE</scope>
    <source>
        <strain evidence="9">KCS-6</strain>
    </source>
</reference>
<dbReference type="Pfam" id="PF00512">
    <property type="entry name" value="HisKA"/>
    <property type="match status" value="1"/>
</dbReference>
<evidence type="ECO:0000256" key="3">
    <source>
        <dbReference type="ARBA" id="ARBA00022553"/>
    </source>
</evidence>
<organism evidence="9 10">
    <name type="scientific">Limnovirga soli</name>
    <dbReference type="NCBI Taxonomy" id="2656915"/>
    <lineage>
        <taxon>Bacteria</taxon>
        <taxon>Pseudomonadati</taxon>
        <taxon>Bacteroidota</taxon>
        <taxon>Chitinophagia</taxon>
        <taxon>Chitinophagales</taxon>
        <taxon>Chitinophagaceae</taxon>
        <taxon>Limnovirga</taxon>
    </lineage>
</organism>
<dbReference type="InterPro" id="IPR036890">
    <property type="entry name" value="HATPase_C_sf"/>
</dbReference>